<protein>
    <submittedName>
        <fullName evidence="5">EGF, latrophilin and seven transmembrane domain-containing protein 1</fullName>
    </submittedName>
</protein>
<organism evidence="5 6">
    <name type="scientific">Folsomia candida</name>
    <name type="common">Springtail</name>
    <dbReference type="NCBI Taxonomy" id="158441"/>
    <lineage>
        <taxon>Eukaryota</taxon>
        <taxon>Metazoa</taxon>
        <taxon>Ecdysozoa</taxon>
        <taxon>Arthropoda</taxon>
        <taxon>Hexapoda</taxon>
        <taxon>Collembola</taxon>
        <taxon>Entomobryomorpha</taxon>
        <taxon>Isotomoidea</taxon>
        <taxon>Isotomidae</taxon>
        <taxon>Proisotominae</taxon>
        <taxon>Folsomia</taxon>
    </lineage>
</organism>
<dbReference type="AlphaFoldDB" id="A0A226EQF7"/>
<gene>
    <name evidence="5" type="ORF">Fcan01_06242</name>
</gene>
<evidence type="ECO:0000256" key="1">
    <source>
        <dbReference type="PROSITE-ProRule" id="PRU00076"/>
    </source>
</evidence>
<dbReference type="SMART" id="SM00181">
    <property type="entry name" value="EGF"/>
    <property type="match status" value="3"/>
</dbReference>
<evidence type="ECO:0000256" key="3">
    <source>
        <dbReference type="SAM" id="SignalP"/>
    </source>
</evidence>
<feature type="chain" id="PRO_5012013912" evidence="3">
    <location>
        <begin position="17"/>
        <end position="403"/>
    </location>
</feature>
<comment type="caution">
    <text evidence="5">The sequence shown here is derived from an EMBL/GenBank/DDBJ whole genome shotgun (WGS) entry which is preliminary data.</text>
</comment>
<feature type="signal peptide" evidence="3">
    <location>
        <begin position="1"/>
        <end position="16"/>
    </location>
</feature>
<dbReference type="Proteomes" id="UP000198287">
    <property type="component" value="Unassembled WGS sequence"/>
</dbReference>
<evidence type="ECO:0000256" key="2">
    <source>
        <dbReference type="SAM" id="MobiDB-lite"/>
    </source>
</evidence>
<sequence>MRVVLVFAGILGTGLSLNIPRDRSHSGTSDPCSLSPCAKNAICKTSPNGLAFCNCQSGFTGNAFESCQELEPGNSAVLGAAVAGSGSPIPQILETTPMHSGQSGQVSTNPNQSSLKVIYDLEGTQKTPGMFTVEYQPSSDVDISRIPILGSSPTTQLTTQPMDHQPNFHVQSPVILHETVVHTPHIQRRPSSDHENQHSSSPQHSAVADPMGQYTNCVTVKGVIVCADNSADNSMGGSRRIEPEVSHTTHTLLPPLPSRHQNHHNLNNLNQLSHQIPTVAKNCNTMCGINSVCRMIKHTPVCGCPVDHTGDPGVRCDPIEKQEEKSGCQKHTECAPTQVCADSKCLDPCKDVAQFGVGRDPVVGGGNASPICGTNANCMVIHHTPLCGCVEGYYGNPYVGCVA</sequence>
<evidence type="ECO:0000313" key="5">
    <source>
        <dbReference type="EMBL" id="OXA59284.1"/>
    </source>
</evidence>
<comment type="caution">
    <text evidence="1">Lacks conserved residue(s) required for the propagation of feature annotation.</text>
</comment>
<reference evidence="5 6" key="1">
    <citation type="submission" date="2015-12" db="EMBL/GenBank/DDBJ databases">
        <title>The genome of Folsomia candida.</title>
        <authorList>
            <person name="Faddeeva A."/>
            <person name="Derks M.F."/>
            <person name="Anvar Y."/>
            <person name="Smit S."/>
            <person name="Van Straalen N."/>
            <person name="Roelofs D."/>
        </authorList>
    </citation>
    <scope>NUCLEOTIDE SEQUENCE [LARGE SCALE GENOMIC DNA]</scope>
    <source>
        <strain evidence="5 6">VU population</strain>
        <tissue evidence="5">Whole body</tissue>
    </source>
</reference>
<dbReference type="Gene3D" id="2.10.25.10">
    <property type="entry name" value="Laminin"/>
    <property type="match status" value="1"/>
</dbReference>
<evidence type="ECO:0000259" key="4">
    <source>
        <dbReference type="PROSITE" id="PS50026"/>
    </source>
</evidence>
<dbReference type="STRING" id="158441.A0A226EQF7"/>
<dbReference type="OrthoDB" id="4405280at2759"/>
<dbReference type="PROSITE" id="PS01186">
    <property type="entry name" value="EGF_2"/>
    <property type="match status" value="1"/>
</dbReference>
<keyword evidence="1" id="KW-0245">EGF-like domain</keyword>
<dbReference type="InterPro" id="IPR000742">
    <property type="entry name" value="EGF"/>
</dbReference>
<keyword evidence="5" id="KW-0472">Membrane</keyword>
<dbReference type="Pfam" id="PF00008">
    <property type="entry name" value="EGF"/>
    <property type="match status" value="1"/>
</dbReference>
<feature type="region of interest" description="Disordered" evidence="2">
    <location>
        <begin position="185"/>
        <end position="209"/>
    </location>
</feature>
<dbReference type="PANTHER" id="PTHR22963">
    <property type="entry name" value="ENDOGLIN-RELATED"/>
    <property type="match status" value="1"/>
</dbReference>
<proteinExistence type="predicted"/>
<dbReference type="PROSITE" id="PS50026">
    <property type="entry name" value="EGF_3"/>
    <property type="match status" value="1"/>
</dbReference>
<name>A0A226EQF7_FOLCA</name>
<keyword evidence="5" id="KW-0812">Transmembrane</keyword>
<accession>A0A226EQF7</accession>
<keyword evidence="6" id="KW-1185">Reference proteome</keyword>
<evidence type="ECO:0000313" key="6">
    <source>
        <dbReference type="Proteomes" id="UP000198287"/>
    </source>
</evidence>
<dbReference type="PANTHER" id="PTHR22963:SF39">
    <property type="entry name" value="DUMPY"/>
    <property type="match status" value="1"/>
</dbReference>
<keyword evidence="3" id="KW-0732">Signal</keyword>
<dbReference type="EMBL" id="LNIX01000002">
    <property type="protein sequence ID" value="OXA59284.1"/>
    <property type="molecule type" value="Genomic_DNA"/>
</dbReference>
<feature type="domain" description="EGF-like" evidence="4">
    <location>
        <begin position="28"/>
        <end position="68"/>
    </location>
</feature>